<evidence type="ECO:0000313" key="2">
    <source>
        <dbReference type="Proteomes" id="UP000828390"/>
    </source>
</evidence>
<reference evidence="1" key="2">
    <citation type="submission" date="2020-11" db="EMBL/GenBank/DDBJ databases">
        <authorList>
            <person name="McCartney M.A."/>
            <person name="Auch B."/>
            <person name="Kono T."/>
            <person name="Mallez S."/>
            <person name="Becker A."/>
            <person name="Gohl D.M."/>
            <person name="Silverstein K.A.T."/>
            <person name="Koren S."/>
            <person name="Bechman K.B."/>
            <person name="Herman A."/>
            <person name="Abrahante J.E."/>
            <person name="Garbe J."/>
        </authorList>
    </citation>
    <scope>NUCLEOTIDE SEQUENCE</scope>
    <source>
        <strain evidence="1">Duluth1</strain>
        <tissue evidence="1">Whole animal</tissue>
    </source>
</reference>
<name>A0A9D4BHK7_DREPO</name>
<evidence type="ECO:0000313" key="1">
    <source>
        <dbReference type="EMBL" id="KAH3695109.1"/>
    </source>
</evidence>
<reference evidence="1" key="1">
    <citation type="journal article" date="2019" name="bioRxiv">
        <title>The Genome of the Zebra Mussel, Dreissena polymorpha: A Resource for Invasive Species Research.</title>
        <authorList>
            <person name="McCartney M.A."/>
            <person name="Auch B."/>
            <person name="Kono T."/>
            <person name="Mallez S."/>
            <person name="Zhang Y."/>
            <person name="Obille A."/>
            <person name="Becker A."/>
            <person name="Abrahante J.E."/>
            <person name="Garbe J."/>
            <person name="Badalamenti J.P."/>
            <person name="Herman A."/>
            <person name="Mangelson H."/>
            <person name="Liachko I."/>
            <person name="Sullivan S."/>
            <person name="Sone E.D."/>
            <person name="Koren S."/>
            <person name="Silverstein K.A.T."/>
            <person name="Beckman K.B."/>
            <person name="Gohl D.M."/>
        </authorList>
    </citation>
    <scope>NUCLEOTIDE SEQUENCE</scope>
    <source>
        <strain evidence="1">Duluth1</strain>
        <tissue evidence="1">Whole animal</tissue>
    </source>
</reference>
<dbReference type="EMBL" id="JAIWYP010000016">
    <property type="protein sequence ID" value="KAH3695109.1"/>
    <property type="molecule type" value="Genomic_DNA"/>
</dbReference>
<proteinExistence type="predicted"/>
<protein>
    <submittedName>
        <fullName evidence="1">Uncharacterized protein</fullName>
    </submittedName>
</protein>
<comment type="caution">
    <text evidence="1">The sequence shown here is derived from an EMBL/GenBank/DDBJ whole genome shotgun (WGS) entry which is preliminary data.</text>
</comment>
<keyword evidence="2" id="KW-1185">Reference proteome</keyword>
<gene>
    <name evidence="1" type="ORF">DPMN_082565</name>
</gene>
<dbReference type="Proteomes" id="UP000828390">
    <property type="component" value="Unassembled WGS sequence"/>
</dbReference>
<sequence length="76" mass="8487">MLPCPLNFRKGPFTAGKILKAASLRFARQQKRLELCVLVQILAPEMRVECKVRTNCARPLEGAAAKQQSTFTKLLS</sequence>
<organism evidence="1 2">
    <name type="scientific">Dreissena polymorpha</name>
    <name type="common">Zebra mussel</name>
    <name type="synonym">Mytilus polymorpha</name>
    <dbReference type="NCBI Taxonomy" id="45954"/>
    <lineage>
        <taxon>Eukaryota</taxon>
        <taxon>Metazoa</taxon>
        <taxon>Spiralia</taxon>
        <taxon>Lophotrochozoa</taxon>
        <taxon>Mollusca</taxon>
        <taxon>Bivalvia</taxon>
        <taxon>Autobranchia</taxon>
        <taxon>Heteroconchia</taxon>
        <taxon>Euheterodonta</taxon>
        <taxon>Imparidentia</taxon>
        <taxon>Neoheterodontei</taxon>
        <taxon>Myida</taxon>
        <taxon>Dreissenoidea</taxon>
        <taxon>Dreissenidae</taxon>
        <taxon>Dreissena</taxon>
    </lineage>
</organism>
<accession>A0A9D4BHK7</accession>
<dbReference type="AlphaFoldDB" id="A0A9D4BHK7"/>